<evidence type="ECO:0000313" key="2">
    <source>
        <dbReference type="Proteomes" id="UP000189674"/>
    </source>
</evidence>
<dbReference type="Proteomes" id="UP000189674">
    <property type="component" value="Chromosome"/>
</dbReference>
<protein>
    <submittedName>
        <fullName evidence="1">Uncharacterized protein</fullName>
    </submittedName>
</protein>
<dbReference type="Pfam" id="PF22397">
    <property type="entry name" value="NADAR-DarT1"/>
    <property type="match status" value="1"/>
</dbReference>
<dbReference type="KEGG" id="alus:STSP2_01142"/>
<dbReference type="RefSeq" id="WP_146660623.1">
    <property type="nucleotide sequence ID" value="NZ_CP019791.1"/>
</dbReference>
<proteinExistence type="predicted"/>
<organism evidence="1 2">
    <name type="scientific">Anaerohalosphaera lusitana</name>
    <dbReference type="NCBI Taxonomy" id="1936003"/>
    <lineage>
        <taxon>Bacteria</taxon>
        <taxon>Pseudomonadati</taxon>
        <taxon>Planctomycetota</taxon>
        <taxon>Phycisphaerae</taxon>
        <taxon>Sedimentisphaerales</taxon>
        <taxon>Anaerohalosphaeraceae</taxon>
        <taxon>Anaerohalosphaera</taxon>
    </lineage>
</organism>
<dbReference type="OrthoDB" id="3255715at2"/>
<sequence length="227" mass="26208">MAIRPLFIPWPKEKTVITENLQFKWHPGFAVTQKQKSIKSLHDQATSQGYADVLEVSRKSKNKLGRDLSAFNLKIKIGSTDRFITVEAAFQGSKVFESGGPYRDIFGVEGNKAKRDPRLRDSGKLIKFSFNDKDWPLEPKTLFYDWLYLQALKQNPDLSYQLLKFDAFTDIEFNPKKSFNCQARSCALFKSLWVCGNLNECLKDINHYTALMCRHQAPQQKKLFADE</sequence>
<reference evidence="2" key="1">
    <citation type="submission" date="2017-02" db="EMBL/GenBank/DDBJ databases">
        <title>Comparative genomics and description of representatives of a novel lineage of planctomycetes thriving in anoxic sediments.</title>
        <authorList>
            <person name="Spring S."/>
            <person name="Bunk B."/>
            <person name="Sproer C."/>
        </authorList>
    </citation>
    <scope>NUCLEOTIDE SEQUENCE [LARGE SCALE GENOMIC DNA]</scope>
    <source>
        <strain evidence="2">ST-NAGAB-D1</strain>
    </source>
</reference>
<dbReference type="EMBL" id="CP019791">
    <property type="protein sequence ID" value="AQT67988.1"/>
    <property type="molecule type" value="Genomic_DNA"/>
</dbReference>
<accession>A0A1U9NJS1</accession>
<dbReference type="AlphaFoldDB" id="A0A1U9NJS1"/>
<dbReference type="STRING" id="1936003.STSP2_01142"/>
<evidence type="ECO:0000313" key="1">
    <source>
        <dbReference type="EMBL" id="AQT67988.1"/>
    </source>
</evidence>
<dbReference type="InterPro" id="IPR053913">
    <property type="entry name" value="NADAR-DarT1"/>
</dbReference>
<name>A0A1U9NJS1_9BACT</name>
<gene>
    <name evidence="1" type="ORF">STSP2_01142</name>
</gene>
<keyword evidence="2" id="KW-1185">Reference proteome</keyword>